<dbReference type="OrthoDB" id="1729404at2759"/>
<comment type="caution">
    <text evidence="2">The sequence shown here is derived from an EMBL/GenBank/DDBJ whole genome shotgun (WGS) entry which is preliminary data.</text>
</comment>
<evidence type="ECO:0000256" key="1">
    <source>
        <dbReference type="SAM" id="Phobius"/>
    </source>
</evidence>
<feature type="transmembrane region" description="Helical" evidence="1">
    <location>
        <begin position="108"/>
        <end position="132"/>
    </location>
</feature>
<accession>A0A9J5XVH2</accession>
<keyword evidence="1" id="KW-0812">Transmembrane</keyword>
<keyword evidence="3" id="KW-1185">Reference proteome</keyword>
<evidence type="ECO:0000313" key="3">
    <source>
        <dbReference type="Proteomes" id="UP000824120"/>
    </source>
</evidence>
<sequence>MLEISALKARKHEFVKNLKESMCLVLPQCKFVGHLRFPPSNTPPQAKVLNLSFISPMGTSNIRDLLTCFSPSLNFFAISSGDGFIKIVTTLKGNLGAFGQSARYVMAYLWECLLVLIEIPLSLVCGITYFVASLSSGDETTIHILMQ</sequence>
<organism evidence="2 3">
    <name type="scientific">Solanum commersonii</name>
    <name type="common">Commerson's wild potato</name>
    <name type="synonym">Commerson's nightshade</name>
    <dbReference type="NCBI Taxonomy" id="4109"/>
    <lineage>
        <taxon>Eukaryota</taxon>
        <taxon>Viridiplantae</taxon>
        <taxon>Streptophyta</taxon>
        <taxon>Embryophyta</taxon>
        <taxon>Tracheophyta</taxon>
        <taxon>Spermatophyta</taxon>
        <taxon>Magnoliopsida</taxon>
        <taxon>eudicotyledons</taxon>
        <taxon>Gunneridae</taxon>
        <taxon>Pentapetalae</taxon>
        <taxon>asterids</taxon>
        <taxon>lamiids</taxon>
        <taxon>Solanales</taxon>
        <taxon>Solanaceae</taxon>
        <taxon>Solanoideae</taxon>
        <taxon>Solaneae</taxon>
        <taxon>Solanum</taxon>
    </lineage>
</organism>
<dbReference type="Proteomes" id="UP000824120">
    <property type="component" value="Chromosome 8"/>
</dbReference>
<dbReference type="AlphaFoldDB" id="A0A9J5XVH2"/>
<protein>
    <submittedName>
        <fullName evidence="2">Uncharacterized protein</fullName>
    </submittedName>
</protein>
<proteinExistence type="predicted"/>
<keyword evidence="1" id="KW-0472">Membrane</keyword>
<reference evidence="2 3" key="1">
    <citation type="submission" date="2020-09" db="EMBL/GenBank/DDBJ databases">
        <title>De no assembly of potato wild relative species, Solanum commersonii.</title>
        <authorList>
            <person name="Cho K."/>
        </authorList>
    </citation>
    <scope>NUCLEOTIDE SEQUENCE [LARGE SCALE GENOMIC DNA]</scope>
    <source>
        <strain evidence="2">LZ3.2</strain>
        <tissue evidence="2">Leaf</tissue>
    </source>
</reference>
<name>A0A9J5XVH2_SOLCO</name>
<keyword evidence="1" id="KW-1133">Transmembrane helix</keyword>
<gene>
    <name evidence="2" type="ORF">H5410_041432</name>
</gene>
<dbReference type="EMBL" id="JACXVP010000008">
    <property type="protein sequence ID" value="KAG5590918.1"/>
    <property type="molecule type" value="Genomic_DNA"/>
</dbReference>
<evidence type="ECO:0000313" key="2">
    <source>
        <dbReference type="EMBL" id="KAG5590918.1"/>
    </source>
</evidence>